<gene>
    <name evidence="3" type="ORF">GALL_409650</name>
</gene>
<protein>
    <recommendedName>
        <fullName evidence="2">MBG domain-containing protein</fullName>
    </recommendedName>
</protein>
<sequence length="110" mass="10928">MPGDTLANSTSGTLTWTTPASALSQPGQYPINGGALMASNYVFTQAPANATALSLQPGTQPDILPITIDRAAMDGGQCSRASAISMGSQASGSCSAAGANTHHGDFASVN</sequence>
<proteinExistence type="predicted"/>
<evidence type="ECO:0000313" key="3">
    <source>
        <dbReference type="EMBL" id="OIQ77339.1"/>
    </source>
</evidence>
<dbReference type="AlphaFoldDB" id="A0A1J5QIL5"/>
<evidence type="ECO:0000259" key="2">
    <source>
        <dbReference type="Pfam" id="PF18676"/>
    </source>
</evidence>
<comment type="caution">
    <text evidence="3">The sequence shown here is derived from an EMBL/GenBank/DDBJ whole genome shotgun (WGS) entry which is preliminary data.</text>
</comment>
<accession>A0A1J5QIL5</accession>
<name>A0A1J5QIL5_9ZZZZ</name>
<reference evidence="3" key="1">
    <citation type="submission" date="2016-10" db="EMBL/GenBank/DDBJ databases">
        <title>Sequence of Gallionella enrichment culture.</title>
        <authorList>
            <person name="Poehlein A."/>
            <person name="Muehling M."/>
            <person name="Daniel R."/>
        </authorList>
    </citation>
    <scope>NUCLEOTIDE SEQUENCE</scope>
</reference>
<dbReference type="Pfam" id="PF18676">
    <property type="entry name" value="MBG_2"/>
    <property type="match status" value="1"/>
</dbReference>
<feature type="domain" description="MBG" evidence="2">
    <location>
        <begin position="3"/>
        <end position="49"/>
    </location>
</feature>
<feature type="region of interest" description="Disordered" evidence="1">
    <location>
        <begin position="1"/>
        <end position="23"/>
    </location>
</feature>
<organism evidence="3">
    <name type="scientific">mine drainage metagenome</name>
    <dbReference type="NCBI Taxonomy" id="410659"/>
    <lineage>
        <taxon>unclassified sequences</taxon>
        <taxon>metagenomes</taxon>
        <taxon>ecological metagenomes</taxon>
    </lineage>
</organism>
<evidence type="ECO:0000256" key="1">
    <source>
        <dbReference type="SAM" id="MobiDB-lite"/>
    </source>
</evidence>
<dbReference type="InterPro" id="IPR041286">
    <property type="entry name" value="MBG_2"/>
</dbReference>
<dbReference type="EMBL" id="MLJW01001639">
    <property type="protein sequence ID" value="OIQ77339.1"/>
    <property type="molecule type" value="Genomic_DNA"/>
</dbReference>